<dbReference type="AlphaFoldDB" id="A0A5B7I9D0"/>
<evidence type="ECO:0000313" key="1">
    <source>
        <dbReference type="EMBL" id="MPC78903.1"/>
    </source>
</evidence>
<dbReference type="EMBL" id="VSRR010049675">
    <property type="protein sequence ID" value="MPC78903.1"/>
    <property type="molecule type" value="Genomic_DNA"/>
</dbReference>
<organism evidence="1 2">
    <name type="scientific">Portunus trituberculatus</name>
    <name type="common">Swimming crab</name>
    <name type="synonym">Neptunus trituberculatus</name>
    <dbReference type="NCBI Taxonomy" id="210409"/>
    <lineage>
        <taxon>Eukaryota</taxon>
        <taxon>Metazoa</taxon>
        <taxon>Ecdysozoa</taxon>
        <taxon>Arthropoda</taxon>
        <taxon>Crustacea</taxon>
        <taxon>Multicrustacea</taxon>
        <taxon>Malacostraca</taxon>
        <taxon>Eumalacostraca</taxon>
        <taxon>Eucarida</taxon>
        <taxon>Decapoda</taxon>
        <taxon>Pleocyemata</taxon>
        <taxon>Brachyura</taxon>
        <taxon>Eubrachyura</taxon>
        <taxon>Portunoidea</taxon>
        <taxon>Portunidae</taxon>
        <taxon>Portuninae</taxon>
        <taxon>Portunus</taxon>
    </lineage>
</organism>
<dbReference type="Proteomes" id="UP000324222">
    <property type="component" value="Unassembled WGS sequence"/>
</dbReference>
<protein>
    <submittedName>
        <fullName evidence="1">Uncharacterized protein</fullName>
    </submittedName>
</protein>
<evidence type="ECO:0000313" key="2">
    <source>
        <dbReference type="Proteomes" id="UP000324222"/>
    </source>
</evidence>
<keyword evidence="2" id="KW-1185">Reference proteome</keyword>
<accession>A0A5B7I9D0</accession>
<name>A0A5B7I9D0_PORTR</name>
<gene>
    <name evidence="1" type="ORF">E2C01_073408</name>
</gene>
<sequence>MRFMPASAWATPYSVLTCTACMSPDPFCHWCRTTPEAMEHFLLQCPSFHSHHTALCSWLSARAIITLDMPTLLVASGIHPSRQPAVLCLTCAFLRKNGQLSRLRYPHRLL</sequence>
<dbReference type="SUPFAM" id="SSF103575">
    <property type="entry name" value="Plexin repeat"/>
    <property type="match status" value="1"/>
</dbReference>
<comment type="caution">
    <text evidence="1">The sequence shown here is derived from an EMBL/GenBank/DDBJ whole genome shotgun (WGS) entry which is preliminary data.</text>
</comment>
<proteinExistence type="predicted"/>
<reference evidence="1 2" key="1">
    <citation type="submission" date="2019-05" db="EMBL/GenBank/DDBJ databases">
        <title>Another draft genome of Portunus trituberculatus and its Hox gene families provides insights of decapod evolution.</title>
        <authorList>
            <person name="Jeong J.-H."/>
            <person name="Song I."/>
            <person name="Kim S."/>
            <person name="Choi T."/>
            <person name="Kim D."/>
            <person name="Ryu S."/>
            <person name="Kim W."/>
        </authorList>
    </citation>
    <scope>NUCLEOTIDE SEQUENCE [LARGE SCALE GENOMIC DNA]</scope>
    <source>
        <tissue evidence="1">Muscle</tissue>
    </source>
</reference>
<dbReference type="OrthoDB" id="6371827at2759"/>